<keyword evidence="1" id="KW-0472">Membrane</keyword>
<feature type="transmembrane region" description="Helical" evidence="1">
    <location>
        <begin position="177"/>
        <end position="196"/>
    </location>
</feature>
<feature type="transmembrane region" description="Helical" evidence="1">
    <location>
        <begin position="143"/>
        <end position="165"/>
    </location>
</feature>
<gene>
    <name evidence="2" type="ORF">FisN_30Lh037</name>
</gene>
<name>A0A1Z5JJ10_FISSO</name>
<keyword evidence="1" id="KW-1133">Transmembrane helix</keyword>
<dbReference type="AlphaFoldDB" id="A0A1Z5JJ10"/>
<reference evidence="2 3" key="1">
    <citation type="journal article" date="2015" name="Plant Cell">
        <title>Oil accumulation by the oleaginous diatom Fistulifera solaris as revealed by the genome and transcriptome.</title>
        <authorList>
            <person name="Tanaka T."/>
            <person name="Maeda Y."/>
            <person name="Veluchamy A."/>
            <person name="Tanaka M."/>
            <person name="Abida H."/>
            <person name="Marechal E."/>
            <person name="Bowler C."/>
            <person name="Muto M."/>
            <person name="Sunaga Y."/>
            <person name="Tanaka M."/>
            <person name="Yoshino T."/>
            <person name="Taniguchi T."/>
            <person name="Fukuda Y."/>
            <person name="Nemoto M."/>
            <person name="Matsumoto M."/>
            <person name="Wong P.S."/>
            <person name="Aburatani S."/>
            <person name="Fujibuchi W."/>
        </authorList>
    </citation>
    <scope>NUCLEOTIDE SEQUENCE [LARGE SCALE GENOMIC DNA]</scope>
    <source>
        <strain evidence="2 3">JPCC DA0580</strain>
    </source>
</reference>
<evidence type="ECO:0000313" key="2">
    <source>
        <dbReference type="EMBL" id="GAX13751.1"/>
    </source>
</evidence>
<sequence length="262" mass="29819">MLRRITSVIEAISPRRTNEARESPLPTVYHDDVEAHLHASDTSRRRLTDNPRYHSNATLEEIVTTATAISPTHRRISIEEAPKSRGSLSPLLLLQHEPRLLHPFLHKIPLHVRFGFNGLCSNIWFMIAYNAAVHSFQKIPAPTLYSCLYLLFIPMQHVMTCLLVFGWPDRYFSSLMANVPIGLTAIALGSALTATLDHYQFNEQIEDWIRNNFTFSRMPPRTPSEKSEFYSSLVVLAVTSIWTYVLSVCINSPTTVSDKKQL</sequence>
<keyword evidence="3" id="KW-1185">Reference proteome</keyword>
<evidence type="ECO:0000256" key="1">
    <source>
        <dbReference type="SAM" id="Phobius"/>
    </source>
</evidence>
<organism evidence="2 3">
    <name type="scientific">Fistulifera solaris</name>
    <name type="common">Oleaginous diatom</name>
    <dbReference type="NCBI Taxonomy" id="1519565"/>
    <lineage>
        <taxon>Eukaryota</taxon>
        <taxon>Sar</taxon>
        <taxon>Stramenopiles</taxon>
        <taxon>Ochrophyta</taxon>
        <taxon>Bacillariophyta</taxon>
        <taxon>Bacillariophyceae</taxon>
        <taxon>Bacillariophycidae</taxon>
        <taxon>Naviculales</taxon>
        <taxon>Naviculaceae</taxon>
        <taxon>Fistulifera</taxon>
    </lineage>
</organism>
<accession>A0A1Z5JJ10</accession>
<evidence type="ECO:0000313" key="3">
    <source>
        <dbReference type="Proteomes" id="UP000198406"/>
    </source>
</evidence>
<feature type="transmembrane region" description="Helical" evidence="1">
    <location>
        <begin position="229"/>
        <end position="250"/>
    </location>
</feature>
<dbReference type="InParanoid" id="A0A1Z5JJ10"/>
<keyword evidence="1" id="KW-0812">Transmembrane</keyword>
<protein>
    <submittedName>
        <fullName evidence="2">Uncharacterized protein</fullName>
    </submittedName>
</protein>
<dbReference type="Proteomes" id="UP000198406">
    <property type="component" value="Unassembled WGS sequence"/>
</dbReference>
<proteinExistence type="predicted"/>
<comment type="caution">
    <text evidence="2">The sequence shown here is derived from an EMBL/GenBank/DDBJ whole genome shotgun (WGS) entry which is preliminary data.</text>
</comment>
<dbReference type="EMBL" id="BDSP01000073">
    <property type="protein sequence ID" value="GAX13751.1"/>
    <property type="molecule type" value="Genomic_DNA"/>
</dbReference>
<feature type="transmembrane region" description="Helical" evidence="1">
    <location>
        <begin position="114"/>
        <end position="131"/>
    </location>
</feature>
<dbReference type="OrthoDB" id="41443at2759"/>